<sequence length="385" mass="42576">MLIYLDNSATTRVDEDVINIMNLYHSINYGNPSSLHRMGLAAEKALDTARIQLASLLGVDNKTIYFLSGGTEGNNLAISSAISKNKRLGNKLITTKIEHPSVLEVFRHFSTCGYEVCYLDVDRSGFINTNQLEEVLSEETIVVSIMKVNNEIGCIQNLKRIGEIVKKKSPQCIIHSDCVQALGKVPLKPILDGIDILTFSGHKFHGPKGSGGIYVNKELNLKTHTFGGGQERGLRSGTENVPAIVGMGMAAEIISKDFEVVTDHIKKLKSYTMELMCQQIEDIEFNSKDDDNFAPHILSVSIKDIKSEILLHLLENKDIFISSGSACSSKKKSGSHVLKSMNLSQDSIEGSLRISFSKYNNASEVEYTIMVIKEAVGSLRKYIRR</sequence>
<organism evidence="12 13">
    <name type="scientific">Alkalibaculum sporogenes</name>
    <dbReference type="NCBI Taxonomy" id="2655001"/>
    <lineage>
        <taxon>Bacteria</taxon>
        <taxon>Bacillati</taxon>
        <taxon>Bacillota</taxon>
        <taxon>Clostridia</taxon>
        <taxon>Eubacteriales</taxon>
        <taxon>Eubacteriaceae</taxon>
        <taxon>Alkalibaculum</taxon>
    </lineage>
</organism>
<evidence type="ECO:0000256" key="1">
    <source>
        <dbReference type="ARBA" id="ARBA00001933"/>
    </source>
</evidence>
<dbReference type="EC" id="2.8.1.7" evidence="3"/>
<comment type="catalytic activity">
    <reaction evidence="9">
        <text>(sulfur carrier)-H + L-cysteine = (sulfur carrier)-SH + L-alanine</text>
        <dbReference type="Rhea" id="RHEA:43892"/>
        <dbReference type="Rhea" id="RHEA-COMP:14737"/>
        <dbReference type="Rhea" id="RHEA-COMP:14739"/>
        <dbReference type="ChEBI" id="CHEBI:29917"/>
        <dbReference type="ChEBI" id="CHEBI:35235"/>
        <dbReference type="ChEBI" id="CHEBI:57972"/>
        <dbReference type="ChEBI" id="CHEBI:64428"/>
        <dbReference type="EC" id="2.8.1.7"/>
    </reaction>
</comment>
<dbReference type="PANTHER" id="PTHR11601">
    <property type="entry name" value="CYSTEINE DESULFURYLASE FAMILY MEMBER"/>
    <property type="match status" value="1"/>
</dbReference>
<dbReference type="PANTHER" id="PTHR11601:SF34">
    <property type="entry name" value="CYSTEINE DESULFURASE"/>
    <property type="match status" value="1"/>
</dbReference>
<dbReference type="GO" id="GO:0051536">
    <property type="term" value="F:iron-sulfur cluster binding"/>
    <property type="evidence" value="ECO:0007669"/>
    <property type="project" value="UniProtKB-KW"/>
</dbReference>
<comment type="similarity">
    <text evidence="2">Belongs to the class-V pyridoxal-phosphate-dependent aminotransferase family. NifS/IscS subfamily.</text>
</comment>
<keyword evidence="7" id="KW-0408">Iron</keyword>
<dbReference type="InterPro" id="IPR015424">
    <property type="entry name" value="PyrdxlP-dep_Trfase"/>
</dbReference>
<dbReference type="Gene3D" id="3.90.1150.10">
    <property type="entry name" value="Aspartate Aminotransferase, domain 1"/>
    <property type="match status" value="1"/>
</dbReference>
<comment type="cofactor">
    <cofactor evidence="1 10">
        <name>pyridoxal 5'-phosphate</name>
        <dbReference type="ChEBI" id="CHEBI:597326"/>
    </cofactor>
</comment>
<dbReference type="GO" id="GO:0046872">
    <property type="term" value="F:metal ion binding"/>
    <property type="evidence" value="ECO:0007669"/>
    <property type="project" value="UniProtKB-KW"/>
</dbReference>
<comment type="caution">
    <text evidence="12">The sequence shown here is derived from an EMBL/GenBank/DDBJ whole genome shotgun (WGS) entry which is preliminary data.</text>
</comment>
<feature type="domain" description="Aminotransferase class V" evidence="11">
    <location>
        <begin position="3"/>
        <end position="367"/>
    </location>
</feature>
<evidence type="ECO:0000313" key="12">
    <source>
        <dbReference type="EMBL" id="MPW26328.1"/>
    </source>
</evidence>
<dbReference type="AlphaFoldDB" id="A0A6A7KA01"/>
<dbReference type="InterPro" id="IPR015422">
    <property type="entry name" value="PyrdxlP-dep_Trfase_small"/>
</dbReference>
<dbReference type="Pfam" id="PF00266">
    <property type="entry name" value="Aminotran_5"/>
    <property type="match status" value="1"/>
</dbReference>
<dbReference type="PIRSF" id="PIRSF005572">
    <property type="entry name" value="NifS"/>
    <property type="match status" value="1"/>
</dbReference>
<evidence type="ECO:0000256" key="10">
    <source>
        <dbReference type="RuleBase" id="RU004504"/>
    </source>
</evidence>
<dbReference type="InterPro" id="IPR015421">
    <property type="entry name" value="PyrdxlP-dep_Trfase_major"/>
</dbReference>
<keyword evidence="6" id="KW-0663">Pyridoxal phosphate</keyword>
<name>A0A6A7KA01_9FIRM</name>
<dbReference type="Gene3D" id="1.10.260.50">
    <property type="match status" value="1"/>
</dbReference>
<evidence type="ECO:0000256" key="3">
    <source>
        <dbReference type="ARBA" id="ARBA00012239"/>
    </source>
</evidence>
<dbReference type="Gene3D" id="3.40.640.10">
    <property type="entry name" value="Type I PLP-dependent aspartate aminotransferase-like (Major domain)"/>
    <property type="match status" value="1"/>
</dbReference>
<dbReference type="GO" id="GO:0008483">
    <property type="term" value="F:transaminase activity"/>
    <property type="evidence" value="ECO:0007669"/>
    <property type="project" value="UniProtKB-KW"/>
</dbReference>
<proteinExistence type="inferred from homology"/>
<dbReference type="InterPro" id="IPR020578">
    <property type="entry name" value="Aminotrans_V_PyrdxlP_BS"/>
</dbReference>
<accession>A0A6A7KA01</accession>
<dbReference type="InterPro" id="IPR016454">
    <property type="entry name" value="Cysteine_dSase"/>
</dbReference>
<gene>
    <name evidence="12" type="ORF">GC105_11060</name>
</gene>
<dbReference type="EMBL" id="WHNX01000016">
    <property type="protein sequence ID" value="MPW26328.1"/>
    <property type="molecule type" value="Genomic_DNA"/>
</dbReference>
<evidence type="ECO:0000256" key="9">
    <source>
        <dbReference type="ARBA" id="ARBA00050776"/>
    </source>
</evidence>
<keyword evidence="5" id="KW-0479">Metal-binding</keyword>
<dbReference type="InterPro" id="IPR000192">
    <property type="entry name" value="Aminotrans_V_dom"/>
</dbReference>
<protein>
    <recommendedName>
        <fullName evidence="3">cysteine desulfurase</fullName>
        <ecNumber evidence="3">2.8.1.7</ecNumber>
    </recommendedName>
</protein>
<evidence type="ECO:0000256" key="7">
    <source>
        <dbReference type="ARBA" id="ARBA00023004"/>
    </source>
</evidence>
<keyword evidence="12" id="KW-0032">Aminotransferase</keyword>
<evidence type="ECO:0000256" key="6">
    <source>
        <dbReference type="ARBA" id="ARBA00022898"/>
    </source>
</evidence>
<reference evidence="12 13" key="1">
    <citation type="submission" date="2019-10" db="EMBL/GenBank/DDBJ databases">
        <title>Alkalibaculum tamaniensis sp.nov., a new alkaliphilic acetogen, isolated on methoxylated aromatics from a mud volcano.</title>
        <authorList>
            <person name="Khomyakova M.A."/>
            <person name="Merkel A.Y."/>
            <person name="Bonch-Osmolovskaya E.A."/>
            <person name="Slobodkin A.I."/>
        </authorList>
    </citation>
    <scope>NUCLEOTIDE SEQUENCE [LARGE SCALE GENOMIC DNA]</scope>
    <source>
        <strain evidence="12 13">M08DMB</strain>
    </source>
</reference>
<keyword evidence="13" id="KW-1185">Reference proteome</keyword>
<keyword evidence="8" id="KW-0411">Iron-sulfur</keyword>
<evidence type="ECO:0000256" key="4">
    <source>
        <dbReference type="ARBA" id="ARBA00022679"/>
    </source>
</evidence>
<evidence type="ECO:0000256" key="5">
    <source>
        <dbReference type="ARBA" id="ARBA00022723"/>
    </source>
</evidence>
<evidence type="ECO:0000313" key="13">
    <source>
        <dbReference type="Proteomes" id="UP000440004"/>
    </source>
</evidence>
<dbReference type="PROSITE" id="PS00595">
    <property type="entry name" value="AA_TRANSFER_CLASS_5"/>
    <property type="match status" value="1"/>
</dbReference>
<evidence type="ECO:0000259" key="11">
    <source>
        <dbReference type="Pfam" id="PF00266"/>
    </source>
</evidence>
<evidence type="ECO:0000256" key="8">
    <source>
        <dbReference type="ARBA" id="ARBA00023014"/>
    </source>
</evidence>
<evidence type="ECO:0000256" key="2">
    <source>
        <dbReference type="ARBA" id="ARBA00006490"/>
    </source>
</evidence>
<dbReference type="GO" id="GO:0031071">
    <property type="term" value="F:cysteine desulfurase activity"/>
    <property type="evidence" value="ECO:0007669"/>
    <property type="project" value="UniProtKB-EC"/>
</dbReference>
<dbReference type="Proteomes" id="UP000440004">
    <property type="component" value="Unassembled WGS sequence"/>
</dbReference>
<dbReference type="SUPFAM" id="SSF53383">
    <property type="entry name" value="PLP-dependent transferases"/>
    <property type="match status" value="1"/>
</dbReference>
<keyword evidence="4 12" id="KW-0808">Transferase</keyword>